<dbReference type="Proteomes" id="UP001320706">
    <property type="component" value="Unassembled WGS sequence"/>
</dbReference>
<sequence>MTGRARGRPGSRSQSVASQARRGSSIRSRGKTSRTPGPSTDNVDGEDTEVDEERPTKRRRGSTQSIESDGASSDIDAVYHVFSTSIHLRFLVAVSIGSRLWSNAACLYLVAGETGVTRRPDQDTRPKPRVFFQETQVPRCHKNIPDRGTGHFRRAR</sequence>
<keyword evidence="2" id="KW-1185">Reference proteome</keyword>
<gene>
    <name evidence="1" type="ORF">M8818_007127</name>
</gene>
<evidence type="ECO:0000313" key="1">
    <source>
        <dbReference type="EMBL" id="KAK8195976.1"/>
    </source>
</evidence>
<name>A0ACC3S4M9_9PEZI</name>
<organism evidence="1 2">
    <name type="scientific">Zalaria obscura</name>
    <dbReference type="NCBI Taxonomy" id="2024903"/>
    <lineage>
        <taxon>Eukaryota</taxon>
        <taxon>Fungi</taxon>
        <taxon>Dikarya</taxon>
        <taxon>Ascomycota</taxon>
        <taxon>Pezizomycotina</taxon>
        <taxon>Dothideomycetes</taxon>
        <taxon>Dothideomycetidae</taxon>
        <taxon>Dothideales</taxon>
        <taxon>Zalariaceae</taxon>
        <taxon>Zalaria</taxon>
    </lineage>
</organism>
<comment type="caution">
    <text evidence="1">The sequence shown here is derived from an EMBL/GenBank/DDBJ whole genome shotgun (WGS) entry which is preliminary data.</text>
</comment>
<evidence type="ECO:0000313" key="2">
    <source>
        <dbReference type="Proteomes" id="UP001320706"/>
    </source>
</evidence>
<dbReference type="EMBL" id="JAMKPW020000042">
    <property type="protein sequence ID" value="KAK8195976.1"/>
    <property type="molecule type" value="Genomic_DNA"/>
</dbReference>
<accession>A0ACC3S4M9</accession>
<protein>
    <submittedName>
        <fullName evidence="1">Uncharacterized protein</fullName>
    </submittedName>
</protein>
<proteinExistence type="predicted"/>
<reference evidence="1" key="1">
    <citation type="submission" date="2024-02" db="EMBL/GenBank/DDBJ databases">
        <title>Metagenome Assembled Genome of Zalaria obscura JY119.</title>
        <authorList>
            <person name="Vighnesh L."/>
            <person name="Jagadeeshwari U."/>
            <person name="Venkata Ramana C."/>
            <person name="Sasikala C."/>
        </authorList>
    </citation>
    <scope>NUCLEOTIDE SEQUENCE</scope>
    <source>
        <strain evidence="1">JY119</strain>
    </source>
</reference>